<evidence type="ECO:0008006" key="4">
    <source>
        <dbReference type="Google" id="ProtNLM"/>
    </source>
</evidence>
<name>A0A401IYY2_SPHXE</name>
<organism evidence="2 3">
    <name type="scientific">Sphingobium xenophagum</name>
    <dbReference type="NCBI Taxonomy" id="121428"/>
    <lineage>
        <taxon>Bacteria</taxon>
        <taxon>Pseudomonadati</taxon>
        <taxon>Pseudomonadota</taxon>
        <taxon>Alphaproteobacteria</taxon>
        <taxon>Sphingomonadales</taxon>
        <taxon>Sphingomonadaceae</taxon>
        <taxon>Sphingobium</taxon>
    </lineage>
</organism>
<dbReference type="SUPFAM" id="SSF53474">
    <property type="entry name" value="alpha/beta-Hydrolases"/>
    <property type="match status" value="1"/>
</dbReference>
<dbReference type="Gene3D" id="3.40.50.1820">
    <property type="entry name" value="alpha/beta hydrolase"/>
    <property type="match status" value="1"/>
</dbReference>
<feature type="chain" id="PRO_5019481106" description="Dienelactone hydrolase domain-containing protein" evidence="1">
    <location>
        <begin position="22"/>
        <end position="337"/>
    </location>
</feature>
<reference evidence="2 3" key="1">
    <citation type="submission" date="2014-12" db="EMBL/GenBank/DDBJ databases">
        <title>Whole genome sequencing of Sphingobium xenophagum OW59.</title>
        <authorList>
            <person name="Ohta Y."/>
            <person name="Nishi S."/>
            <person name="Hatada Y."/>
        </authorList>
    </citation>
    <scope>NUCLEOTIDE SEQUENCE [LARGE SCALE GENOMIC DNA]</scope>
    <source>
        <strain evidence="2 3">OW59</strain>
    </source>
</reference>
<feature type="signal peptide" evidence="1">
    <location>
        <begin position="1"/>
        <end position="21"/>
    </location>
</feature>
<comment type="caution">
    <text evidence="2">The sequence shown here is derived from an EMBL/GenBank/DDBJ whole genome shotgun (WGS) entry which is preliminary data.</text>
</comment>
<keyword evidence="1" id="KW-0732">Signal</keyword>
<protein>
    <recommendedName>
        <fullName evidence="4">Dienelactone hydrolase domain-containing protein</fullName>
    </recommendedName>
</protein>
<proteinExistence type="predicted"/>
<evidence type="ECO:0000256" key="1">
    <source>
        <dbReference type="SAM" id="SignalP"/>
    </source>
</evidence>
<dbReference type="AlphaFoldDB" id="A0A401IYY2"/>
<gene>
    <name evidence="2" type="ORF">MBESOW_P0832</name>
</gene>
<dbReference type="RefSeq" id="WP_262503538.1">
    <property type="nucleotide sequence ID" value="NZ_BBQY01000001.1"/>
</dbReference>
<sequence>MMPLAVRRVCAPIGLPLVASALLTACSSLGQAPATAPQRAADAELDAYAAMPNGPGTGDYPAIMEVDPSLPGHVIYRPADLSRLRERKLPIVVWGNGGCSADAAGSRLHLLEIASHGYLVIAAGQILSGPGAPNMREAVAQPAADGTLPDAAVTAPDLVAGIDWALAQNGRRDSPYFQHIDPQRIAASGRSCGGLLALRAAADPRVRAVVVHNSGTFPVDNKLMVGGVEGSRTLLNDLHTPVIYIMGGKTDIAYQNALDDFAAIESQPVFLASQDVGHGGSFRQPNGGEGARIAVAWLDWQLQRSRRAGRLFTGKACGLCRATGWTVMHKSMPGEAK</sequence>
<dbReference type="PROSITE" id="PS51257">
    <property type="entry name" value="PROKAR_LIPOPROTEIN"/>
    <property type="match status" value="1"/>
</dbReference>
<accession>A0A401IYY2</accession>
<dbReference type="EMBL" id="BBQY01000001">
    <property type="protein sequence ID" value="GBH29578.1"/>
    <property type="molecule type" value="Genomic_DNA"/>
</dbReference>
<dbReference type="InterPro" id="IPR029058">
    <property type="entry name" value="AB_hydrolase_fold"/>
</dbReference>
<keyword evidence="3" id="KW-1185">Reference proteome</keyword>
<evidence type="ECO:0000313" key="3">
    <source>
        <dbReference type="Proteomes" id="UP000290975"/>
    </source>
</evidence>
<dbReference type="Proteomes" id="UP000290975">
    <property type="component" value="Unassembled WGS sequence"/>
</dbReference>
<evidence type="ECO:0000313" key="2">
    <source>
        <dbReference type="EMBL" id="GBH29578.1"/>
    </source>
</evidence>